<reference evidence="9" key="1">
    <citation type="journal article" date="2019" name="Int. J. Syst. Evol. Microbiol.">
        <title>The Global Catalogue of Microorganisms (GCM) 10K type strain sequencing project: providing services to taxonomists for standard genome sequencing and annotation.</title>
        <authorList>
            <consortium name="The Broad Institute Genomics Platform"/>
            <consortium name="The Broad Institute Genome Sequencing Center for Infectious Disease"/>
            <person name="Wu L."/>
            <person name="Ma J."/>
        </authorList>
    </citation>
    <scope>NUCLEOTIDE SEQUENCE [LARGE SCALE GENOMIC DNA]</scope>
    <source>
        <strain evidence="9">JCM 9651</strain>
    </source>
</reference>
<dbReference type="RefSeq" id="WP_345040319.1">
    <property type="nucleotide sequence ID" value="NZ_BAAAYL010000001.1"/>
</dbReference>
<feature type="transmembrane region" description="Helical" evidence="6">
    <location>
        <begin position="151"/>
        <end position="177"/>
    </location>
</feature>
<protein>
    <recommendedName>
        <fullName evidence="6">Transport permease protein</fullName>
    </recommendedName>
</protein>
<comment type="similarity">
    <text evidence="6">Belongs to the ABC-2 integral membrane protein family.</text>
</comment>
<name>A0ABP6SFW6_9ACTN</name>
<dbReference type="InterPro" id="IPR013525">
    <property type="entry name" value="ABC2_TM"/>
</dbReference>
<keyword evidence="3 6" id="KW-1133">Transmembrane helix</keyword>
<dbReference type="PROSITE" id="PS51012">
    <property type="entry name" value="ABC_TM2"/>
    <property type="match status" value="1"/>
</dbReference>
<evidence type="ECO:0000256" key="1">
    <source>
        <dbReference type="ARBA" id="ARBA00004141"/>
    </source>
</evidence>
<evidence type="ECO:0000256" key="2">
    <source>
        <dbReference type="ARBA" id="ARBA00022692"/>
    </source>
</evidence>
<proteinExistence type="inferred from homology"/>
<dbReference type="EMBL" id="BAAAYL010000001">
    <property type="protein sequence ID" value="GAA3375606.1"/>
    <property type="molecule type" value="Genomic_DNA"/>
</dbReference>
<comment type="caution">
    <text evidence="6">Lacks conserved residue(s) required for the propagation of feature annotation.</text>
</comment>
<dbReference type="InterPro" id="IPR047817">
    <property type="entry name" value="ABC2_TM_bact-type"/>
</dbReference>
<evidence type="ECO:0000256" key="4">
    <source>
        <dbReference type="ARBA" id="ARBA00023136"/>
    </source>
</evidence>
<comment type="subcellular location">
    <subcellularLocation>
        <location evidence="6">Cell membrane</location>
        <topology evidence="6">Multi-pass membrane protein</topology>
    </subcellularLocation>
    <subcellularLocation>
        <location evidence="1">Membrane</location>
        <topology evidence="1">Multi-pass membrane protein</topology>
    </subcellularLocation>
</comment>
<dbReference type="PIRSF" id="PIRSF006648">
    <property type="entry name" value="DrrB"/>
    <property type="match status" value="1"/>
</dbReference>
<keyword evidence="9" id="KW-1185">Reference proteome</keyword>
<feature type="transmembrane region" description="Helical" evidence="6">
    <location>
        <begin position="116"/>
        <end position="145"/>
    </location>
</feature>
<keyword evidence="5" id="KW-0046">Antibiotic resistance</keyword>
<keyword evidence="2 6" id="KW-0812">Transmembrane</keyword>
<keyword evidence="6" id="KW-0813">Transport</keyword>
<dbReference type="Pfam" id="PF01061">
    <property type="entry name" value="ABC2_membrane"/>
    <property type="match status" value="1"/>
</dbReference>
<feature type="transmembrane region" description="Helical" evidence="6">
    <location>
        <begin position="71"/>
        <end position="95"/>
    </location>
</feature>
<evidence type="ECO:0000313" key="8">
    <source>
        <dbReference type="EMBL" id="GAA3375606.1"/>
    </source>
</evidence>
<evidence type="ECO:0000256" key="6">
    <source>
        <dbReference type="RuleBase" id="RU361157"/>
    </source>
</evidence>
<dbReference type="PANTHER" id="PTHR43229:SF2">
    <property type="entry name" value="NODULATION PROTEIN J"/>
    <property type="match status" value="1"/>
</dbReference>
<sequence length="270" mass="27963">MSGAIVSAPAPGAMTRLRSGLGHISALTRRNLLQIRADPDSMFDIVLMPVIYTVLFVYVFGGAVAGSQEDYVQYVMPGLMSMMAINIAMTAGIGVNSDFKTGVMDRFRTLPISRGSVLMAKVVVETGRMAASTAVLLGMAFLLGLEVRGGVLGLLAAVGLTMLFGMSLLWVSVLLGLALKSPQAVQGLGMVAVLPLQFGSSIFAPTSTMPGWLRSFTEVNPLSNLADACRALVNGGGAPTGSIGVTVAWAAGIILLAVPTAVTLFGRAGR</sequence>
<dbReference type="InterPro" id="IPR051784">
    <property type="entry name" value="Nod_factor_ABC_transporter"/>
</dbReference>
<feature type="transmembrane region" description="Helical" evidence="6">
    <location>
        <begin position="45"/>
        <end position="65"/>
    </location>
</feature>
<evidence type="ECO:0000256" key="3">
    <source>
        <dbReference type="ARBA" id="ARBA00022989"/>
    </source>
</evidence>
<comment type="caution">
    <text evidence="8">The sequence shown here is derived from an EMBL/GenBank/DDBJ whole genome shotgun (WGS) entry which is preliminary data.</text>
</comment>
<dbReference type="Proteomes" id="UP001499990">
    <property type="component" value="Unassembled WGS sequence"/>
</dbReference>
<evidence type="ECO:0000259" key="7">
    <source>
        <dbReference type="PROSITE" id="PS51012"/>
    </source>
</evidence>
<gene>
    <name evidence="8" type="ORF">GCM10020367_44060</name>
</gene>
<organism evidence="8 9">
    <name type="scientific">Streptomyces sannanensis</name>
    <dbReference type="NCBI Taxonomy" id="285536"/>
    <lineage>
        <taxon>Bacteria</taxon>
        <taxon>Bacillati</taxon>
        <taxon>Actinomycetota</taxon>
        <taxon>Actinomycetes</taxon>
        <taxon>Kitasatosporales</taxon>
        <taxon>Streptomycetaceae</taxon>
        <taxon>Streptomyces</taxon>
    </lineage>
</organism>
<keyword evidence="6" id="KW-1003">Cell membrane</keyword>
<feature type="domain" description="ABC transmembrane type-2" evidence="7">
    <location>
        <begin position="40"/>
        <end position="268"/>
    </location>
</feature>
<evidence type="ECO:0000256" key="5">
    <source>
        <dbReference type="ARBA" id="ARBA00023251"/>
    </source>
</evidence>
<keyword evidence="4 6" id="KW-0472">Membrane</keyword>
<feature type="transmembrane region" description="Helical" evidence="6">
    <location>
        <begin position="243"/>
        <end position="265"/>
    </location>
</feature>
<dbReference type="InterPro" id="IPR000412">
    <property type="entry name" value="ABC_2_transport"/>
</dbReference>
<evidence type="ECO:0000313" key="9">
    <source>
        <dbReference type="Proteomes" id="UP001499990"/>
    </source>
</evidence>
<dbReference type="PANTHER" id="PTHR43229">
    <property type="entry name" value="NODULATION PROTEIN J"/>
    <property type="match status" value="1"/>
</dbReference>
<accession>A0ABP6SFW6</accession>